<dbReference type="EMBL" id="CP140154">
    <property type="protein sequence ID" value="WQG92377.1"/>
    <property type="molecule type" value="Genomic_DNA"/>
</dbReference>
<gene>
    <name evidence="1" type="ORF">SAMN05661012_03191</name>
    <name evidence="2" type="ORF">SR876_12750</name>
</gene>
<evidence type="ECO:0000313" key="1">
    <source>
        <dbReference type="EMBL" id="SFW64612.1"/>
    </source>
</evidence>
<sequence>MNYSLTYLKLTFCGLVLCAYISNGYAQQYKSLDGSTLIRKEKERSRVKMITVLNRDSSTLKEGYYVTEWPDQSRFYFYVDNNGALDRTARKIFSNEQSFLMITMELRDNKLNGKRQVFDNKIMISEADFREGYIQKEKVFKNRALIRENFYTPDGSLDSTREYEQGTLEYTYKELGNGANLRRSFFPDGKLQEWKQVDLMQKVMLTREFDPNGRLLQEEYVKGKDSVITRKFYPNGLVSTVHEIGQSQGYVKEFDEKGKLISEKIVEHAAIAVAPIEMKMASDNKGMTTEQ</sequence>
<keyword evidence="4" id="KW-1185">Reference proteome</keyword>
<evidence type="ECO:0000313" key="2">
    <source>
        <dbReference type="EMBL" id="WQG92377.1"/>
    </source>
</evidence>
<evidence type="ECO:0000313" key="3">
    <source>
        <dbReference type="Proteomes" id="UP000183788"/>
    </source>
</evidence>
<dbReference type="AlphaFoldDB" id="A0A1K1QY42"/>
<dbReference type="Gene3D" id="3.90.930.1">
    <property type="match status" value="1"/>
</dbReference>
<accession>A0A1K1QY42</accession>
<dbReference type="STRING" id="1004.SAMN05661012_03191"/>
<reference evidence="1 3" key="1">
    <citation type="submission" date="2016-11" db="EMBL/GenBank/DDBJ databases">
        <authorList>
            <person name="Jaros S."/>
            <person name="Januszkiewicz K."/>
            <person name="Wedrychowicz H."/>
        </authorList>
    </citation>
    <scope>NUCLEOTIDE SEQUENCE [LARGE SCALE GENOMIC DNA]</scope>
    <source>
        <strain evidence="1 3">DSM 784</strain>
    </source>
</reference>
<dbReference type="EMBL" id="FPIZ01000009">
    <property type="protein sequence ID" value="SFW64612.1"/>
    <property type="molecule type" value="Genomic_DNA"/>
</dbReference>
<dbReference type="RefSeq" id="WP_143150742.1">
    <property type="nucleotide sequence ID" value="NZ_CP139972.1"/>
</dbReference>
<reference evidence="2 4" key="2">
    <citation type="submission" date="2023-11" db="EMBL/GenBank/DDBJ databases">
        <title>MicrobeMod: A computational toolkit for identifying prokaryotic methylation and restriction-modification with nanopore sequencing.</title>
        <authorList>
            <person name="Crits-Christoph A."/>
            <person name="Kang S.C."/>
            <person name="Lee H."/>
            <person name="Ostrov N."/>
        </authorList>
    </citation>
    <scope>NUCLEOTIDE SEQUENCE [LARGE SCALE GENOMIC DNA]</scope>
    <source>
        <strain evidence="2 4">ATCC 23090</strain>
    </source>
</reference>
<evidence type="ECO:0000313" key="4">
    <source>
        <dbReference type="Proteomes" id="UP001326715"/>
    </source>
</evidence>
<protein>
    <submittedName>
        <fullName evidence="1">Antitoxin component YwqK of the YwqJK toxin-antitoxin module</fullName>
    </submittedName>
</protein>
<name>A0A1K1QY42_9BACT</name>
<organism evidence="1 3">
    <name type="scientific">Chitinophaga sancti</name>
    <dbReference type="NCBI Taxonomy" id="1004"/>
    <lineage>
        <taxon>Bacteria</taxon>
        <taxon>Pseudomonadati</taxon>
        <taxon>Bacteroidota</taxon>
        <taxon>Chitinophagia</taxon>
        <taxon>Chitinophagales</taxon>
        <taxon>Chitinophagaceae</taxon>
        <taxon>Chitinophaga</taxon>
    </lineage>
</organism>
<dbReference type="Proteomes" id="UP001326715">
    <property type="component" value="Chromosome"/>
</dbReference>
<proteinExistence type="predicted"/>
<dbReference type="Proteomes" id="UP000183788">
    <property type="component" value="Unassembled WGS sequence"/>
</dbReference>
<dbReference type="OrthoDB" id="659070at2"/>